<name>A0A1E3PF09_9ASCO</name>
<reference evidence="2 3" key="1">
    <citation type="journal article" date="2016" name="Proc. Natl. Acad. Sci. U.S.A.">
        <title>Comparative genomics of biotechnologically important yeasts.</title>
        <authorList>
            <person name="Riley R."/>
            <person name="Haridas S."/>
            <person name="Wolfe K.H."/>
            <person name="Lopes M.R."/>
            <person name="Hittinger C.T."/>
            <person name="Goeker M."/>
            <person name="Salamov A.A."/>
            <person name="Wisecaver J.H."/>
            <person name="Long T.M."/>
            <person name="Calvey C.H."/>
            <person name="Aerts A.L."/>
            <person name="Barry K.W."/>
            <person name="Choi C."/>
            <person name="Clum A."/>
            <person name="Coughlan A.Y."/>
            <person name="Deshpande S."/>
            <person name="Douglass A.P."/>
            <person name="Hanson S.J."/>
            <person name="Klenk H.-P."/>
            <person name="LaButti K.M."/>
            <person name="Lapidus A."/>
            <person name="Lindquist E.A."/>
            <person name="Lipzen A.M."/>
            <person name="Meier-Kolthoff J.P."/>
            <person name="Ohm R.A."/>
            <person name="Otillar R.P."/>
            <person name="Pangilinan J.L."/>
            <person name="Peng Y."/>
            <person name="Rokas A."/>
            <person name="Rosa C.A."/>
            <person name="Scheuner C."/>
            <person name="Sibirny A.A."/>
            <person name="Slot J.C."/>
            <person name="Stielow J.B."/>
            <person name="Sun H."/>
            <person name="Kurtzman C.P."/>
            <person name="Blackwell M."/>
            <person name="Grigoriev I.V."/>
            <person name="Jeffries T.W."/>
        </authorList>
    </citation>
    <scope>NUCLEOTIDE SEQUENCE [LARGE SCALE GENOMIC DNA]</scope>
    <source>
        <strain evidence="2 3">DSM 6958</strain>
    </source>
</reference>
<keyword evidence="1" id="KW-0472">Membrane</keyword>
<evidence type="ECO:0000313" key="2">
    <source>
        <dbReference type="EMBL" id="ODQ63532.1"/>
    </source>
</evidence>
<dbReference type="Proteomes" id="UP000095009">
    <property type="component" value="Unassembled WGS sequence"/>
</dbReference>
<dbReference type="PANTHER" id="PTHR38646">
    <property type="entry name" value="YALI0F00814P"/>
    <property type="match status" value="1"/>
</dbReference>
<evidence type="ECO:0000313" key="3">
    <source>
        <dbReference type="Proteomes" id="UP000095009"/>
    </source>
</evidence>
<organism evidence="2 3">
    <name type="scientific">Nadsonia fulvescens var. elongata DSM 6958</name>
    <dbReference type="NCBI Taxonomy" id="857566"/>
    <lineage>
        <taxon>Eukaryota</taxon>
        <taxon>Fungi</taxon>
        <taxon>Dikarya</taxon>
        <taxon>Ascomycota</taxon>
        <taxon>Saccharomycotina</taxon>
        <taxon>Dipodascomycetes</taxon>
        <taxon>Dipodascales</taxon>
        <taxon>Dipodascales incertae sedis</taxon>
        <taxon>Nadsonia</taxon>
    </lineage>
</organism>
<evidence type="ECO:0008006" key="4">
    <source>
        <dbReference type="Google" id="ProtNLM"/>
    </source>
</evidence>
<dbReference type="OrthoDB" id="2555434at2759"/>
<protein>
    <recommendedName>
        <fullName evidence="4">DUF202 domain-containing protein</fullName>
    </recommendedName>
</protein>
<accession>A0A1E3PF09</accession>
<keyword evidence="3" id="KW-1185">Reference proteome</keyword>
<keyword evidence="1" id="KW-1133">Transmembrane helix</keyword>
<gene>
    <name evidence="2" type="ORF">NADFUDRAFT_53198</name>
</gene>
<dbReference type="PANTHER" id="PTHR38646:SF1">
    <property type="entry name" value="DUF202 DOMAIN-CONTAINING PROTEIN"/>
    <property type="match status" value="1"/>
</dbReference>
<feature type="transmembrane region" description="Helical" evidence="1">
    <location>
        <begin position="183"/>
        <end position="202"/>
    </location>
</feature>
<feature type="transmembrane region" description="Helical" evidence="1">
    <location>
        <begin position="75"/>
        <end position="94"/>
    </location>
</feature>
<evidence type="ECO:0000256" key="1">
    <source>
        <dbReference type="SAM" id="Phobius"/>
    </source>
</evidence>
<sequence length="205" mass="22752">MEENRQTSNSTTESISSDLNDNELYGSTLAFQDLTFDKKLDIRAIQRTFEGAYIRTALGQLSFAMVILKVFSKDFVLVGTTYTIHGILILIAATRSRDELNRVLLWEPSSSELLHHQYPHYASGIGSEVESSGDSTSTATATGAVTPWTVVNNRLVVTEASSLLPETQSPPGREYYVTGGSTIMFLGILSMVNYIVLFYLLYRMN</sequence>
<keyword evidence="1" id="KW-0812">Transmembrane</keyword>
<proteinExistence type="predicted"/>
<dbReference type="EMBL" id="KV454414">
    <property type="protein sequence ID" value="ODQ63532.1"/>
    <property type="molecule type" value="Genomic_DNA"/>
</dbReference>
<dbReference type="AlphaFoldDB" id="A0A1E3PF09"/>